<sequence length="131" mass="13960">MDLSVNVLADAVVCRVSGDIDIACSPELKERLIGLLQLPHPRLIVDLSKVTFMDASGLGALLAARRRSVVLGGELRLAEPSSPVRRVLEASGLTARFLVETRPRRGRGPQTLPAGRGSARASRDLTGPATR</sequence>
<dbReference type="NCBIfam" id="TIGR00377">
    <property type="entry name" value="ant_ant_sig"/>
    <property type="match status" value="1"/>
</dbReference>
<dbReference type="PANTHER" id="PTHR33495">
    <property type="entry name" value="ANTI-SIGMA FACTOR ANTAGONIST TM_1081-RELATED-RELATED"/>
    <property type="match status" value="1"/>
</dbReference>
<reference evidence="6" key="1">
    <citation type="journal article" date="2019" name="Int. J. Syst. Evol. Microbiol.">
        <title>The Global Catalogue of Microorganisms (GCM) 10K type strain sequencing project: providing services to taxonomists for standard genome sequencing and annotation.</title>
        <authorList>
            <consortium name="The Broad Institute Genomics Platform"/>
            <consortium name="The Broad Institute Genome Sequencing Center for Infectious Disease"/>
            <person name="Wu L."/>
            <person name="Ma J."/>
        </authorList>
    </citation>
    <scope>NUCLEOTIDE SEQUENCE [LARGE SCALE GENOMIC DNA]</scope>
    <source>
        <strain evidence="6">CECT 7649</strain>
    </source>
</reference>
<dbReference type="InterPro" id="IPR002645">
    <property type="entry name" value="STAS_dom"/>
</dbReference>
<accession>A0ABW2NUX6</accession>
<dbReference type="SUPFAM" id="SSF52091">
    <property type="entry name" value="SpoIIaa-like"/>
    <property type="match status" value="1"/>
</dbReference>
<dbReference type="PANTHER" id="PTHR33495:SF2">
    <property type="entry name" value="ANTI-SIGMA FACTOR ANTAGONIST TM_1081-RELATED"/>
    <property type="match status" value="1"/>
</dbReference>
<proteinExistence type="inferred from homology"/>
<dbReference type="Proteomes" id="UP001596496">
    <property type="component" value="Unassembled WGS sequence"/>
</dbReference>
<evidence type="ECO:0000313" key="5">
    <source>
        <dbReference type="EMBL" id="MFC7380577.1"/>
    </source>
</evidence>
<dbReference type="InterPro" id="IPR036513">
    <property type="entry name" value="STAS_dom_sf"/>
</dbReference>
<evidence type="ECO:0000313" key="6">
    <source>
        <dbReference type="Proteomes" id="UP001596496"/>
    </source>
</evidence>
<comment type="similarity">
    <text evidence="1 2">Belongs to the anti-sigma-factor antagonist family.</text>
</comment>
<dbReference type="InterPro" id="IPR003658">
    <property type="entry name" value="Anti-sigma_ant"/>
</dbReference>
<dbReference type="RefSeq" id="WP_380823618.1">
    <property type="nucleotide sequence ID" value="NZ_JBHTCG010000001.1"/>
</dbReference>
<dbReference type="Gene3D" id="3.30.750.24">
    <property type="entry name" value="STAS domain"/>
    <property type="match status" value="1"/>
</dbReference>
<organism evidence="5 6">
    <name type="scientific">Sphaerisporangium rhizosphaerae</name>
    <dbReference type="NCBI Taxonomy" id="2269375"/>
    <lineage>
        <taxon>Bacteria</taxon>
        <taxon>Bacillati</taxon>
        <taxon>Actinomycetota</taxon>
        <taxon>Actinomycetes</taxon>
        <taxon>Streptosporangiales</taxon>
        <taxon>Streptosporangiaceae</taxon>
        <taxon>Sphaerisporangium</taxon>
    </lineage>
</organism>
<evidence type="ECO:0000256" key="3">
    <source>
        <dbReference type="SAM" id="MobiDB-lite"/>
    </source>
</evidence>
<protein>
    <recommendedName>
        <fullName evidence="2">Anti-sigma factor antagonist</fullName>
    </recommendedName>
</protein>
<dbReference type="PROSITE" id="PS50801">
    <property type="entry name" value="STAS"/>
    <property type="match status" value="1"/>
</dbReference>
<comment type="caution">
    <text evidence="5">The sequence shown here is derived from an EMBL/GenBank/DDBJ whole genome shotgun (WGS) entry which is preliminary data.</text>
</comment>
<dbReference type="Pfam" id="PF01740">
    <property type="entry name" value="STAS"/>
    <property type="match status" value="1"/>
</dbReference>
<dbReference type="CDD" id="cd07043">
    <property type="entry name" value="STAS_anti-anti-sigma_factors"/>
    <property type="match status" value="1"/>
</dbReference>
<dbReference type="EMBL" id="JBHTCG010000001">
    <property type="protein sequence ID" value="MFC7380577.1"/>
    <property type="molecule type" value="Genomic_DNA"/>
</dbReference>
<keyword evidence="6" id="KW-1185">Reference proteome</keyword>
<feature type="domain" description="STAS" evidence="4">
    <location>
        <begin position="1"/>
        <end position="93"/>
    </location>
</feature>
<name>A0ABW2NUX6_9ACTN</name>
<evidence type="ECO:0000256" key="2">
    <source>
        <dbReference type="RuleBase" id="RU003749"/>
    </source>
</evidence>
<feature type="region of interest" description="Disordered" evidence="3">
    <location>
        <begin position="99"/>
        <end position="131"/>
    </location>
</feature>
<gene>
    <name evidence="5" type="ORF">ACFQSB_00080</name>
</gene>
<evidence type="ECO:0000259" key="4">
    <source>
        <dbReference type="PROSITE" id="PS50801"/>
    </source>
</evidence>
<evidence type="ECO:0000256" key="1">
    <source>
        <dbReference type="ARBA" id="ARBA00009013"/>
    </source>
</evidence>